<evidence type="ECO:0000313" key="3">
    <source>
        <dbReference type="Proteomes" id="UP000503540"/>
    </source>
</evidence>
<evidence type="ECO:0000259" key="1">
    <source>
        <dbReference type="Pfam" id="PF01370"/>
    </source>
</evidence>
<evidence type="ECO:0000313" key="2">
    <source>
        <dbReference type="EMBL" id="QIS15406.1"/>
    </source>
</evidence>
<dbReference type="InterPro" id="IPR036291">
    <property type="entry name" value="NAD(P)-bd_dom_sf"/>
</dbReference>
<dbReference type="AlphaFoldDB" id="A0A6G9YQV9"/>
<accession>A0A6G9YQV9</accession>
<protein>
    <submittedName>
        <fullName evidence="2">NAD-dependent epimerase/dehydratase family protein</fullName>
    </submittedName>
</protein>
<dbReference type="KEGG" id="nah:F5544_37900"/>
<sequence length="364" mass="38722">MDRGCVGHNSRVWQCHRQHRTEIRRQLRRCLECIALCETGLGRRPHRAPKLKAPAPKPVSRIPKEYTVRVFVTGATGFVGSAVVRELLGAGHEVLGLARTDAAAAAVTAAGAEPYRGDLTDLDSLRAGAAAADGVIHTAFVHDFTDFAENVRIDRRAVETLGAALASSDRPFVITSATGGFVPGEIATENSAPDPTAFNAERIATESVALAFAERGVRVAVVRLPIVYGEGDHGFLTQLIDIARAQGVSSYVGDGDSRWAAVHRLDAAHLYRLALEAAPAGARLHAVAEVGIAFRDIAEVIGRHAGVPTTSIPASAAVDHFGFAGLLIQRDSPVSSTATRESLGWEPIQPGLLADLEKGHYFDR</sequence>
<proteinExistence type="predicted"/>
<dbReference type="Gene3D" id="3.40.50.720">
    <property type="entry name" value="NAD(P)-binding Rossmann-like Domain"/>
    <property type="match status" value="1"/>
</dbReference>
<name>A0A6G9YQV9_9NOCA</name>
<dbReference type="Proteomes" id="UP000503540">
    <property type="component" value="Chromosome"/>
</dbReference>
<reference evidence="2 3" key="1">
    <citation type="journal article" date="2019" name="ACS Chem. Biol.">
        <title>Identification and Mobilization of a Cryptic Antibiotic Biosynthesis Gene Locus from a Human-Pathogenic Nocardia Isolate.</title>
        <authorList>
            <person name="Herisse M."/>
            <person name="Ishida K."/>
            <person name="Porter J.L."/>
            <person name="Howden B."/>
            <person name="Hertweck C."/>
            <person name="Stinear T.P."/>
            <person name="Pidot S.J."/>
        </authorList>
    </citation>
    <scope>NUCLEOTIDE SEQUENCE [LARGE SCALE GENOMIC DNA]</scope>
    <source>
        <strain evidence="2 3">AUSMDU00012717</strain>
    </source>
</reference>
<dbReference type="PANTHER" id="PTHR48079:SF6">
    <property type="entry name" value="NAD(P)-BINDING DOMAIN-CONTAINING PROTEIN-RELATED"/>
    <property type="match status" value="1"/>
</dbReference>
<dbReference type="SUPFAM" id="SSF51735">
    <property type="entry name" value="NAD(P)-binding Rossmann-fold domains"/>
    <property type="match status" value="1"/>
</dbReference>
<dbReference type="Pfam" id="PF01370">
    <property type="entry name" value="Epimerase"/>
    <property type="match status" value="1"/>
</dbReference>
<keyword evidence="3" id="KW-1185">Reference proteome</keyword>
<gene>
    <name evidence="2" type="ORF">F5544_37900</name>
</gene>
<dbReference type="PANTHER" id="PTHR48079">
    <property type="entry name" value="PROTEIN YEEZ"/>
    <property type="match status" value="1"/>
</dbReference>
<organism evidence="2 3">
    <name type="scientific">Nocardia arthritidis</name>
    <dbReference type="NCBI Taxonomy" id="228602"/>
    <lineage>
        <taxon>Bacteria</taxon>
        <taxon>Bacillati</taxon>
        <taxon>Actinomycetota</taxon>
        <taxon>Actinomycetes</taxon>
        <taxon>Mycobacteriales</taxon>
        <taxon>Nocardiaceae</taxon>
        <taxon>Nocardia</taxon>
    </lineage>
</organism>
<dbReference type="GO" id="GO:0004029">
    <property type="term" value="F:aldehyde dehydrogenase (NAD+) activity"/>
    <property type="evidence" value="ECO:0007669"/>
    <property type="project" value="TreeGrafter"/>
</dbReference>
<dbReference type="InterPro" id="IPR001509">
    <property type="entry name" value="Epimerase_deHydtase"/>
</dbReference>
<dbReference type="EMBL" id="CP046172">
    <property type="protein sequence ID" value="QIS15406.1"/>
    <property type="molecule type" value="Genomic_DNA"/>
</dbReference>
<dbReference type="CDD" id="cd05262">
    <property type="entry name" value="SDR_a7"/>
    <property type="match status" value="1"/>
</dbReference>
<feature type="domain" description="NAD-dependent epimerase/dehydratase" evidence="1">
    <location>
        <begin position="70"/>
        <end position="280"/>
    </location>
</feature>
<dbReference type="InterPro" id="IPR051783">
    <property type="entry name" value="NAD(P)-dependent_oxidoreduct"/>
</dbReference>
<dbReference type="GO" id="GO:0005737">
    <property type="term" value="C:cytoplasm"/>
    <property type="evidence" value="ECO:0007669"/>
    <property type="project" value="TreeGrafter"/>
</dbReference>